<dbReference type="InterPro" id="IPR010998">
    <property type="entry name" value="Integrase_recombinase_N"/>
</dbReference>
<name>A0A9X3N6T6_9ACTN</name>
<sequence length="321" mass="35937">MVQTGETIAQACDEYMEWLRGDQQRKPTTLRDYASIIRVHILPAFGDMKVEDLTAEDVEVFKASLSMSNRTKIKVLTVLHGIMRRAGKRHRIQHNVVRDVDKPRQLKRSGEINVFTPEEVRALVRAASSEQDAAIYLTAAFTGLRRGELIALTWRDVDFAGHHIRVRASYSERHLTTPKSGKVRSVPMAPDVARVLDTLSRRGFCDSDDNVVFAGIDGGYLDGSALYRRYKLALKAAGLRELRFHDLRHTFGTTMIRNASILQVKEWMGHADVDTTMQYLHYSPRAEDAQLVAAAFAAAEPDPLLAATLDPPVPSPSPGRF</sequence>
<dbReference type="InterPro" id="IPR002104">
    <property type="entry name" value="Integrase_catalytic"/>
</dbReference>
<keyword evidence="4" id="KW-0233">DNA recombination</keyword>
<evidence type="ECO:0000256" key="1">
    <source>
        <dbReference type="ARBA" id="ARBA00008857"/>
    </source>
</evidence>
<evidence type="ECO:0000256" key="5">
    <source>
        <dbReference type="PROSITE-ProRule" id="PRU01248"/>
    </source>
</evidence>
<dbReference type="InterPro" id="IPR013762">
    <property type="entry name" value="Integrase-like_cat_sf"/>
</dbReference>
<proteinExistence type="inferred from homology"/>
<dbReference type="Pfam" id="PF14659">
    <property type="entry name" value="Phage_int_SAM_3"/>
    <property type="match status" value="1"/>
</dbReference>
<dbReference type="CDD" id="cd01189">
    <property type="entry name" value="INT_ICEBs1_C_like"/>
    <property type="match status" value="1"/>
</dbReference>
<comment type="caution">
    <text evidence="8">The sequence shown here is derived from an EMBL/GenBank/DDBJ whole genome shotgun (WGS) entry which is preliminary data.</text>
</comment>
<dbReference type="Pfam" id="PF00589">
    <property type="entry name" value="Phage_integrase"/>
    <property type="match status" value="1"/>
</dbReference>
<protein>
    <submittedName>
        <fullName evidence="8">Site-specific integrase</fullName>
    </submittedName>
</protein>
<gene>
    <name evidence="8" type="ORF">OJ997_00695</name>
</gene>
<organism evidence="8 9">
    <name type="scientific">Solirubrobacter phytolaccae</name>
    <dbReference type="NCBI Taxonomy" id="1404360"/>
    <lineage>
        <taxon>Bacteria</taxon>
        <taxon>Bacillati</taxon>
        <taxon>Actinomycetota</taxon>
        <taxon>Thermoleophilia</taxon>
        <taxon>Solirubrobacterales</taxon>
        <taxon>Solirubrobacteraceae</taxon>
        <taxon>Solirubrobacter</taxon>
    </lineage>
</organism>
<dbReference type="PROSITE" id="PS51898">
    <property type="entry name" value="TYR_RECOMBINASE"/>
    <property type="match status" value="1"/>
</dbReference>
<dbReference type="InterPro" id="IPR004107">
    <property type="entry name" value="Integrase_SAM-like_N"/>
</dbReference>
<dbReference type="InterPro" id="IPR044068">
    <property type="entry name" value="CB"/>
</dbReference>
<dbReference type="GO" id="GO:0015074">
    <property type="term" value="P:DNA integration"/>
    <property type="evidence" value="ECO:0007669"/>
    <property type="project" value="UniProtKB-KW"/>
</dbReference>
<evidence type="ECO:0000256" key="2">
    <source>
        <dbReference type="ARBA" id="ARBA00022908"/>
    </source>
</evidence>
<evidence type="ECO:0000313" key="9">
    <source>
        <dbReference type="Proteomes" id="UP001147653"/>
    </source>
</evidence>
<dbReference type="Gene3D" id="1.10.150.130">
    <property type="match status" value="1"/>
</dbReference>
<accession>A0A9X3N6T6</accession>
<dbReference type="SUPFAM" id="SSF56349">
    <property type="entry name" value="DNA breaking-rejoining enzymes"/>
    <property type="match status" value="1"/>
</dbReference>
<keyword evidence="9" id="KW-1185">Reference proteome</keyword>
<keyword evidence="3 5" id="KW-0238">DNA-binding</keyword>
<feature type="domain" description="Core-binding (CB)" evidence="7">
    <location>
        <begin position="6"/>
        <end position="87"/>
    </location>
</feature>
<evidence type="ECO:0000256" key="4">
    <source>
        <dbReference type="ARBA" id="ARBA00023172"/>
    </source>
</evidence>
<dbReference type="PANTHER" id="PTHR30349">
    <property type="entry name" value="PHAGE INTEGRASE-RELATED"/>
    <property type="match status" value="1"/>
</dbReference>
<dbReference type="InterPro" id="IPR011010">
    <property type="entry name" value="DNA_brk_join_enz"/>
</dbReference>
<evidence type="ECO:0000256" key="3">
    <source>
        <dbReference type="ARBA" id="ARBA00023125"/>
    </source>
</evidence>
<dbReference type="GO" id="GO:0006310">
    <property type="term" value="P:DNA recombination"/>
    <property type="evidence" value="ECO:0007669"/>
    <property type="project" value="UniProtKB-KW"/>
</dbReference>
<dbReference type="AlphaFoldDB" id="A0A9X3N6T6"/>
<evidence type="ECO:0000259" key="7">
    <source>
        <dbReference type="PROSITE" id="PS51900"/>
    </source>
</evidence>
<feature type="domain" description="Tyr recombinase" evidence="6">
    <location>
        <begin position="110"/>
        <end position="293"/>
    </location>
</feature>
<keyword evidence="2" id="KW-0229">DNA integration</keyword>
<evidence type="ECO:0000259" key="6">
    <source>
        <dbReference type="PROSITE" id="PS51898"/>
    </source>
</evidence>
<comment type="similarity">
    <text evidence="1">Belongs to the 'phage' integrase family.</text>
</comment>
<dbReference type="GO" id="GO:0003677">
    <property type="term" value="F:DNA binding"/>
    <property type="evidence" value="ECO:0007669"/>
    <property type="project" value="UniProtKB-UniRule"/>
</dbReference>
<dbReference type="Gene3D" id="1.10.443.10">
    <property type="entry name" value="Intergrase catalytic core"/>
    <property type="match status" value="1"/>
</dbReference>
<reference evidence="8" key="1">
    <citation type="submission" date="2022-10" db="EMBL/GenBank/DDBJ databases">
        <title>The WGS of Solirubrobacter phytolaccae KCTC 29190.</title>
        <authorList>
            <person name="Jiang Z."/>
        </authorList>
    </citation>
    <scope>NUCLEOTIDE SEQUENCE</scope>
    <source>
        <strain evidence="8">KCTC 29190</strain>
    </source>
</reference>
<dbReference type="RefSeq" id="WP_270023064.1">
    <property type="nucleotide sequence ID" value="NZ_JAPDDP010000001.1"/>
</dbReference>
<dbReference type="PROSITE" id="PS51900">
    <property type="entry name" value="CB"/>
    <property type="match status" value="1"/>
</dbReference>
<dbReference type="InterPro" id="IPR050090">
    <property type="entry name" value="Tyrosine_recombinase_XerCD"/>
</dbReference>
<dbReference type="Proteomes" id="UP001147653">
    <property type="component" value="Unassembled WGS sequence"/>
</dbReference>
<dbReference type="PANTHER" id="PTHR30349:SF64">
    <property type="entry name" value="PROPHAGE INTEGRASE INTD-RELATED"/>
    <property type="match status" value="1"/>
</dbReference>
<evidence type="ECO:0000313" key="8">
    <source>
        <dbReference type="EMBL" id="MDA0178796.1"/>
    </source>
</evidence>
<dbReference type="EMBL" id="JAPDDP010000001">
    <property type="protein sequence ID" value="MDA0178796.1"/>
    <property type="molecule type" value="Genomic_DNA"/>
</dbReference>